<dbReference type="SUPFAM" id="SSF52499">
    <property type="entry name" value="Isochorismatase-like hydrolases"/>
    <property type="match status" value="1"/>
</dbReference>
<dbReference type="EMBL" id="MSDQ01000020">
    <property type="protein sequence ID" value="OLO11653.1"/>
    <property type="molecule type" value="Genomic_DNA"/>
</dbReference>
<evidence type="ECO:0000313" key="3">
    <source>
        <dbReference type="EMBL" id="OLO11653.1"/>
    </source>
</evidence>
<organism evidence="3 4">
    <name type="scientific">Chromohalobacter japonicus</name>
    <dbReference type="NCBI Taxonomy" id="223900"/>
    <lineage>
        <taxon>Bacteria</taxon>
        <taxon>Pseudomonadati</taxon>
        <taxon>Pseudomonadota</taxon>
        <taxon>Gammaproteobacteria</taxon>
        <taxon>Oceanospirillales</taxon>
        <taxon>Halomonadaceae</taxon>
        <taxon>Chromohalobacter</taxon>
    </lineage>
</organism>
<keyword evidence="1" id="KW-0378">Hydrolase</keyword>
<evidence type="ECO:0000256" key="1">
    <source>
        <dbReference type="ARBA" id="ARBA00022801"/>
    </source>
</evidence>
<dbReference type="InterPro" id="IPR050272">
    <property type="entry name" value="Isochorismatase-like_hydrls"/>
</dbReference>
<evidence type="ECO:0000259" key="2">
    <source>
        <dbReference type="Pfam" id="PF00857"/>
    </source>
</evidence>
<evidence type="ECO:0000313" key="4">
    <source>
        <dbReference type="Proteomes" id="UP000186806"/>
    </source>
</evidence>
<dbReference type="Pfam" id="PF00857">
    <property type="entry name" value="Isochorismatase"/>
    <property type="match status" value="1"/>
</dbReference>
<dbReference type="GO" id="GO:0016787">
    <property type="term" value="F:hydrolase activity"/>
    <property type="evidence" value="ECO:0007669"/>
    <property type="project" value="UniProtKB-KW"/>
</dbReference>
<dbReference type="PANTHER" id="PTHR43540:SF1">
    <property type="entry name" value="ISOCHORISMATASE HYDROLASE"/>
    <property type="match status" value="1"/>
</dbReference>
<dbReference type="PANTHER" id="PTHR43540">
    <property type="entry name" value="PEROXYUREIDOACRYLATE/UREIDOACRYLATE AMIDOHYDROLASE-RELATED"/>
    <property type="match status" value="1"/>
</dbReference>
<protein>
    <recommendedName>
        <fullName evidence="2">Isochorismatase-like domain-containing protein</fullName>
    </recommendedName>
</protein>
<dbReference type="STRING" id="223900.GCA_000821045_01564"/>
<keyword evidence="4" id="KW-1185">Reference proteome</keyword>
<sequence>MAPRCQVLPLHPHEARDAPAALLVVAMLHTPARPKLVAPLTALLDDWRGGEGCIVHVRRFAHKPHSSCRTGHTSAGAMSCAVPLPGERVVTTHTDDAFVDTDLETWLHRHGISHLVLTGATTLGAITTLARHAQGLGFSVTVLADACADDELTDRSGFHWQAETLHELGLSLLERQGVAVLSVEELCRDC</sequence>
<reference evidence="3 4" key="1">
    <citation type="submission" date="2016-12" db="EMBL/GenBank/DDBJ databases">
        <title>Draft genome sequences of strains Salinicola socius SMB35, Salinicola sp. MH3R3-1 and Chromohalobacter sp. SMB17 from the Verkhnekamsk potash mining region of Russia.</title>
        <authorList>
            <person name="Mavrodi D.V."/>
            <person name="Olsson B.E."/>
            <person name="Korsakova E.S."/>
            <person name="Pyankova A."/>
            <person name="Mavrodi O.V."/>
            <person name="Plotnikova E.G."/>
        </authorList>
    </citation>
    <scope>NUCLEOTIDE SEQUENCE [LARGE SCALE GENOMIC DNA]</scope>
    <source>
        <strain evidence="3 4">SMB17</strain>
    </source>
</reference>
<name>A0A1Q8TD97_9GAMM</name>
<dbReference type="InterPro" id="IPR000868">
    <property type="entry name" value="Isochorismatase-like_dom"/>
</dbReference>
<dbReference type="AlphaFoldDB" id="A0A1Q8TD97"/>
<comment type="caution">
    <text evidence="3">The sequence shown here is derived from an EMBL/GenBank/DDBJ whole genome shotgun (WGS) entry which is preliminary data.</text>
</comment>
<accession>A0A1Q8TD97</accession>
<dbReference type="InterPro" id="IPR036380">
    <property type="entry name" value="Isochorismatase-like_sf"/>
</dbReference>
<dbReference type="RefSeq" id="WP_075369025.1">
    <property type="nucleotide sequence ID" value="NZ_MSDQ01000020.1"/>
</dbReference>
<feature type="domain" description="Isochorismatase-like" evidence="2">
    <location>
        <begin position="28"/>
        <end position="162"/>
    </location>
</feature>
<dbReference type="Proteomes" id="UP000186806">
    <property type="component" value="Unassembled WGS sequence"/>
</dbReference>
<gene>
    <name evidence="3" type="ORF">BTW10_08455</name>
</gene>
<proteinExistence type="predicted"/>
<dbReference type="Gene3D" id="3.40.50.850">
    <property type="entry name" value="Isochorismatase-like"/>
    <property type="match status" value="1"/>
</dbReference>